<dbReference type="OrthoDB" id="5584477at2759"/>
<keyword evidence="4" id="KW-1185">Reference proteome</keyword>
<comment type="caution">
    <text evidence="3">The sequence shown here is derived from an EMBL/GenBank/DDBJ whole genome shotgun (WGS) entry which is preliminary data.</text>
</comment>
<evidence type="ECO:0000313" key="4">
    <source>
        <dbReference type="Proteomes" id="UP000184267"/>
    </source>
</evidence>
<dbReference type="InterPro" id="IPR040976">
    <property type="entry name" value="Pkinase_fungal"/>
</dbReference>
<gene>
    <name evidence="3" type="ORF">TRAPUB_1830</name>
</gene>
<name>A0A1M2VIA8_TRAPU</name>
<proteinExistence type="predicted"/>
<sequence length="526" mass="59232">MDILFCRNANKDMIGHHSGAAGELKTRRKPDIILTSGAGAARVLRQPHSKAILFAKATKQPPGDFEWHDVLAFCEFKLNEKTLSSSCKSQYDTTLGTVRYRPMDATSHTSMPDVEKATDPVQRAPTKKIRIPRVSSQQRVQLPRSGKTRRMFASNPEIYQSKQPTQSTEVNSDRPPPAVQAALYGSEMLRRGPGSSHAIGVVIVDYVLHVWWYDREGAIQTYGLDFLEDLPRFITLLFARQRFSFEDWGSIPDLGRTANLMNEQSMNPALISLTGGPHVQTISVDTADIVYEPLGLEGRGTIIACALDRGEGDERIENHIPKVLDEKEHNQYNTGTVHQKLGIPLRKRHLQVNSAEVDVYRVLRVLTMERLKPIQTLEGEAFVPHYLIWSKHKIHHKVPSLNNVMYRRDHNGTILGVLNDRDPAVDASEPQTHNGFEATGTMPFMAVDLLCEEACRGEVRHLYRHDLEAFLWIFVWVLCCYNNANEVSPLPDTYRLWNSGDTVACQSSKCDLLQRGFKPADGPTTS</sequence>
<feature type="domain" description="Fungal-type protein kinase" evidence="2">
    <location>
        <begin position="178"/>
        <end position="302"/>
    </location>
</feature>
<dbReference type="PANTHER" id="PTHR38248">
    <property type="entry name" value="FUNK1 6"/>
    <property type="match status" value="1"/>
</dbReference>
<feature type="region of interest" description="Disordered" evidence="1">
    <location>
        <begin position="152"/>
        <end position="175"/>
    </location>
</feature>
<protein>
    <recommendedName>
        <fullName evidence="2">Fungal-type protein kinase domain-containing protein</fullName>
    </recommendedName>
</protein>
<dbReference type="AlphaFoldDB" id="A0A1M2VIA8"/>
<evidence type="ECO:0000256" key="1">
    <source>
        <dbReference type="SAM" id="MobiDB-lite"/>
    </source>
</evidence>
<evidence type="ECO:0000259" key="2">
    <source>
        <dbReference type="Pfam" id="PF17667"/>
    </source>
</evidence>
<feature type="region of interest" description="Disordered" evidence="1">
    <location>
        <begin position="104"/>
        <end position="124"/>
    </location>
</feature>
<dbReference type="Proteomes" id="UP000184267">
    <property type="component" value="Unassembled WGS sequence"/>
</dbReference>
<evidence type="ECO:0000313" key="3">
    <source>
        <dbReference type="EMBL" id="OJT07312.1"/>
    </source>
</evidence>
<organism evidence="3 4">
    <name type="scientific">Trametes pubescens</name>
    <name type="common">White-rot fungus</name>
    <dbReference type="NCBI Taxonomy" id="154538"/>
    <lineage>
        <taxon>Eukaryota</taxon>
        <taxon>Fungi</taxon>
        <taxon>Dikarya</taxon>
        <taxon>Basidiomycota</taxon>
        <taxon>Agaricomycotina</taxon>
        <taxon>Agaricomycetes</taxon>
        <taxon>Polyporales</taxon>
        <taxon>Polyporaceae</taxon>
        <taxon>Trametes</taxon>
    </lineage>
</organism>
<dbReference type="EMBL" id="MNAD01001193">
    <property type="protein sequence ID" value="OJT07312.1"/>
    <property type="molecule type" value="Genomic_DNA"/>
</dbReference>
<dbReference type="Pfam" id="PF17667">
    <property type="entry name" value="Pkinase_fungal"/>
    <property type="match status" value="2"/>
</dbReference>
<accession>A0A1M2VIA8</accession>
<dbReference type="OMA" id="VEMELYC"/>
<reference evidence="3 4" key="1">
    <citation type="submission" date="2016-10" db="EMBL/GenBank/DDBJ databases">
        <title>Genome sequence of the basidiomycete white-rot fungus Trametes pubescens.</title>
        <authorList>
            <person name="Makela M.R."/>
            <person name="Granchi Z."/>
            <person name="Peng M."/>
            <person name="De Vries R.P."/>
            <person name="Grigoriev I."/>
            <person name="Riley R."/>
            <person name="Hilden K."/>
        </authorList>
    </citation>
    <scope>NUCLEOTIDE SEQUENCE [LARGE SCALE GENOMIC DNA]</scope>
    <source>
        <strain evidence="3 4">FBCC735</strain>
    </source>
</reference>
<dbReference type="PANTHER" id="PTHR38248:SF2">
    <property type="entry name" value="FUNK1 11"/>
    <property type="match status" value="1"/>
</dbReference>
<feature type="compositionally biased region" description="Polar residues" evidence="1">
    <location>
        <begin position="157"/>
        <end position="170"/>
    </location>
</feature>
<feature type="domain" description="Fungal-type protein kinase" evidence="2">
    <location>
        <begin position="388"/>
        <end position="477"/>
    </location>
</feature>